<comment type="caution">
    <text evidence="1">The sequence shown here is derived from an EMBL/GenBank/DDBJ whole genome shotgun (WGS) entry which is preliminary data.</text>
</comment>
<name>A0A7W6C2B9_9SPHN</name>
<accession>A0A7W6C2B9</accession>
<gene>
    <name evidence="1" type="ORF">GGR39_000785</name>
</gene>
<evidence type="ECO:0000313" key="2">
    <source>
        <dbReference type="Proteomes" id="UP000561459"/>
    </source>
</evidence>
<dbReference type="AlphaFoldDB" id="A0A7W6C2B9"/>
<organism evidence="1 2">
    <name type="scientific">Novosphingobium fluoreni</name>
    <dbReference type="NCBI Taxonomy" id="1391222"/>
    <lineage>
        <taxon>Bacteria</taxon>
        <taxon>Pseudomonadati</taxon>
        <taxon>Pseudomonadota</taxon>
        <taxon>Alphaproteobacteria</taxon>
        <taxon>Sphingomonadales</taxon>
        <taxon>Sphingomonadaceae</taxon>
        <taxon>Novosphingobium</taxon>
    </lineage>
</organism>
<keyword evidence="2" id="KW-1185">Reference proteome</keyword>
<protein>
    <recommendedName>
        <fullName evidence="3">Restriction endonuclease type IV Mrr domain-containing protein</fullName>
    </recommendedName>
</protein>
<sequence length="1040" mass="114810">MEFLDQQIHPPKSWDKFEELSRALFSAIWKDPCACRHGRTGQKQYGVDVHGCPASVPGKTYGVQCKGKDQHYGKPATTAEFDTELLKAEKFTPSLGHWTFTTTHPDDAVLQAHARAVSEARVAGGKFPVAAFGWGTFQALLAQHPEVIEQFYPELGAQLPTLIRKLTALPDQLRAVIESITPHGQVLALKAPDWVEERFETARDLGPALLGRPLGPADVSACPELPQVERLWRELEVGYSARLGATAGAGKSVCALQVAKRAHDRGWRVVRLRDPAAPTLDFAAGDPPTLHIIDDAHLTDPALLQRAEQRCSPTCWLLSAHTLADDKAAPSGTIRINPEQAVAVIAAGLRSDMDATRRVVQRIDDRIGLSVGSEWIEDRLDEAEKAERPWQFCFILGGGWRRARQSAEDAKASSTDLVLAAAAIRQLASRDARATLAELGSLLDAAEIAPEDRPAAIDWLVRQRLLLGADDLRCPHQRLSVVLIARILEGQDEAGRKRIGAMVNHVITGSTFPLAGLSLLLTEWRMMGEWPTRWTYLIDRPLLMALVERCWRAEEVVDRRGAAWLLSELQSYLNDWVTKVTTGHEDTAARWFDECLPGTGYAVGHLFGQFGMKDPALTTALIDRADPLKAAAAISRRDSALAGEAGGMIYSCMGYRSEDWTRRFSAAVDRPACLATISGWPSDQYLSGADELLRLMIWDDREFGLDLVEAFVPAIAERLRAQPFREFHEVHDVVWHGLRLTDSLGLYRGAKGPTARMGAIGKRLAAVWAPADLAKQVAFVSPRQVQPAGWLLMFIGEVSRRQFNETVALIDWDQLDRTLRESWARMNHDTEVLLHICFSAAAAKAPIQAMILRNLDKTKALSVRLAMLAPDAAVAQLKARRQVALSSHDHFSWRMSAALLAQLAEAHADLLDAMIAPHVAIAAKQLSRKTQPFFGEPLPFLRIVWQFAPISFERILAAMDPAGAEAGWTAALRGEDAAQHAPTGDRKQKVADRQTAAWLVERTLARSDAIGEVARRLRRRLPRGSIPPSTLLEVFKAKKN</sequence>
<evidence type="ECO:0000313" key="1">
    <source>
        <dbReference type="EMBL" id="MBB3939145.1"/>
    </source>
</evidence>
<dbReference type="RefSeq" id="WP_183615981.1">
    <property type="nucleotide sequence ID" value="NZ_JACIDY010000002.1"/>
</dbReference>
<dbReference type="EMBL" id="JACIDY010000002">
    <property type="protein sequence ID" value="MBB3939145.1"/>
    <property type="molecule type" value="Genomic_DNA"/>
</dbReference>
<dbReference type="Proteomes" id="UP000561459">
    <property type="component" value="Unassembled WGS sequence"/>
</dbReference>
<reference evidence="1 2" key="1">
    <citation type="submission" date="2020-08" db="EMBL/GenBank/DDBJ databases">
        <title>Genomic Encyclopedia of Type Strains, Phase IV (KMG-IV): sequencing the most valuable type-strain genomes for metagenomic binning, comparative biology and taxonomic classification.</title>
        <authorList>
            <person name="Goeker M."/>
        </authorList>
    </citation>
    <scope>NUCLEOTIDE SEQUENCE [LARGE SCALE GENOMIC DNA]</scope>
    <source>
        <strain evidence="1 2">DSM 27568</strain>
    </source>
</reference>
<evidence type="ECO:0008006" key="3">
    <source>
        <dbReference type="Google" id="ProtNLM"/>
    </source>
</evidence>
<proteinExistence type="predicted"/>